<keyword evidence="3 10" id="KW-0808">Transferase</keyword>
<dbReference type="SUPFAM" id="SSF54919">
    <property type="entry name" value="Nucleoside diphosphate kinase, NDK"/>
    <property type="match status" value="1"/>
</dbReference>
<evidence type="ECO:0000259" key="9">
    <source>
        <dbReference type="SMART" id="SM00562"/>
    </source>
</evidence>
<dbReference type="InterPro" id="IPR001564">
    <property type="entry name" value="Nucleoside_diP_kinase"/>
</dbReference>
<feature type="domain" description="Nucleoside diphosphate kinase-like" evidence="9">
    <location>
        <begin position="1"/>
        <end position="139"/>
    </location>
</feature>
<proteinExistence type="inferred from homology"/>
<dbReference type="Pfam" id="PF00334">
    <property type="entry name" value="NDK"/>
    <property type="match status" value="1"/>
</dbReference>
<keyword evidence="4" id="KW-0547">Nucleotide-binding</keyword>
<evidence type="ECO:0000256" key="1">
    <source>
        <dbReference type="ARBA" id="ARBA00008142"/>
    </source>
</evidence>
<feature type="active site" description="Pros-phosphohistidine intermediate" evidence="7">
    <location>
        <position position="117"/>
    </location>
</feature>
<dbReference type="RefSeq" id="WP_109997330.1">
    <property type="nucleotide sequence ID" value="NZ_CP029619.1"/>
</dbReference>
<evidence type="ECO:0000256" key="2">
    <source>
        <dbReference type="ARBA" id="ARBA00022553"/>
    </source>
</evidence>
<evidence type="ECO:0000256" key="6">
    <source>
        <dbReference type="ARBA" id="ARBA00022840"/>
    </source>
</evidence>
<dbReference type="OrthoDB" id="9801161at2"/>
<keyword evidence="2" id="KW-0597">Phosphoprotein</keyword>
<organism evidence="10 11">
    <name type="scientific">Candidatus Cardinium hertigii</name>
    <dbReference type="NCBI Taxonomy" id="247481"/>
    <lineage>
        <taxon>Bacteria</taxon>
        <taxon>Pseudomonadati</taxon>
        <taxon>Bacteroidota</taxon>
        <taxon>Cytophagia</taxon>
        <taxon>Cytophagales</taxon>
        <taxon>Amoebophilaceae</taxon>
        <taxon>Candidatus Cardinium</taxon>
    </lineage>
</organism>
<evidence type="ECO:0000313" key="11">
    <source>
        <dbReference type="Proteomes" id="UP000245872"/>
    </source>
</evidence>
<feature type="binding site" evidence="7">
    <location>
        <position position="87"/>
    </location>
    <ligand>
        <name>ATP</name>
        <dbReference type="ChEBI" id="CHEBI:30616"/>
    </ligand>
</feature>
<dbReference type="SMART" id="SM00562">
    <property type="entry name" value="NDK"/>
    <property type="match status" value="1"/>
</dbReference>
<evidence type="ECO:0000256" key="4">
    <source>
        <dbReference type="ARBA" id="ARBA00022741"/>
    </source>
</evidence>
<dbReference type="PANTHER" id="PTHR46161:SF3">
    <property type="entry name" value="NUCLEOSIDE DIPHOSPHATE KINASE DDB_G0292928-RELATED"/>
    <property type="match status" value="1"/>
</dbReference>
<evidence type="ECO:0000256" key="3">
    <source>
        <dbReference type="ARBA" id="ARBA00022679"/>
    </source>
</evidence>
<dbReference type="PANTHER" id="PTHR46161">
    <property type="entry name" value="NUCLEOSIDE DIPHOSPHATE KINASE"/>
    <property type="match status" value="1"/>
</dbReference>
<protein>
    <submittedName>
        <fullName evidence="10">Nucleoside diphosphate kinase</fullName>
        <ecNumber evidence="10">2.7.4.6</ecNumber>
    </submittedName>
</protein>
<dbReference type="AlphaFoldDB" id="A0A2Z3L968"/>
<dbReference type="PROSITE" id="PS51374">
    <property type="entry name" value="NDPK_LIKE"/>
    <property type="match status" value="1"/>
</dbReference>
<dbReference type="NCBIfam" id="NF001908">
    <property type="entry name" value="PRK00668.1"/>
    <property type="match status" value="1"/>
</dbReference>
<dbReference type="Gene3D" id="3.30.70.141">
    <property type="entry name" value="Nucleoside diphosphate kinase-like domain"/>
    <property type="match status" value="1"/>
</dbReference>
<comment type="similarity">
    <text evidence="1 7 8">Belongs to the NDK family.</text>
</comment>
<feature type="binding site" evidence="7">
    <location>
        <position position="114"/>
    </location>
    <ligand>
        <name>ATP</name>
        <dbReference type="ChEBI" id="CHEBI:30616"/>
    </ligand>
</feature>
<dbReference type="PRINTS" id="PR01243">
    <property type="entry name" value="NUCDPKINASE"/>
</dbReference>
<accession>A0A2Z3L968</accession>
<dbReference type="CDD" id="cd04413">
    <property type="entry name" value="NDPk_I"/>
    <property type="match status" value="1"/>
</dbReference>
<dbReference type="Proteomes" id="UP000245872">
    <property type="component" value="Chromosome"/>
</dbReference>
<dbReference type="InterPro" id="IPR034907">
    <property type="entry name" value="NDK-like_dom"/>
</dbReference>
<dbReference type="KEGG" id="cher:DK880_00605"/>
<keyword evidence="11" id="KW-1185">Reference proteome</keyword>
<dbReference type="EC" id="2.7.4.6" evidence="10"/>
<feature type="binding site" evidence="7">
    <location>
        <position position="93"/>
    </location>
    <ligand>
        <name>ATP</name>
        <dbReference type="ChEBI" id="CHEBI:30616"/>
    </ligand>
</feature>
<feature type="binding site" evidence="7">
    <location>
        <position position="59"/>
    </location>
    <ligand>
        <name>ATP</name>
        <dbReference type="ChEBI" id="CHEBI:30616"/>
    </ligand>
</feature>
<name>A0A2Z3L968_9BACT</name>
<dbReference type="InterPro" id="IPR036850">
    <property type="entry name" value="NDK-like_dom_sf"/>
</dbReference>
<evidence type="ECO:0000256" key="7">
    <source>
        <dbReference type="PROSITE-ProRule" id="PRU00706"/>
    </source>
</evidence>
<dbReference type="GO" id="GO:0004550">
    <property type="term" value="F:nucleoside diphosphate kinase activity"/>
    <property type="evidence" value="ECO:0007669"/>
    <property type="project" value="UniProtKB-EC"/>
</dbReference>
<evidence type="ECO:0000256" key="8">
    <source>
        <dbReference type="RuleBase" id="RU004011"/>
    </source>
</evidence>
<dbReference type="GO" id="GO:0006183">
    <property type="term" value="P:GTP biosynthetic process"/>
    <property type="evidence" value="ECO:0007669"/>
    <property type="project" value="InterPro"/>
</dbReference>
<gene>
    <name evidence="10" type="primary">ndk</name>
    <name evidence="10" type="ORF">DK880_00605</name>
</gene>
<evidence type="ECO:0000256" key="5">
    <source>
        <dbReference type="ARBA" id="ARBA00022777"/>
    </source>
</evidence>
<sequence length="139" mass="15343">MQGRLTFSMIKPDAVRANHTGAILTMIEQADFVIKAMTMLQLPQSVAEAFYAVHADRPFYKDLCQFIASAPVVALVLEKEQAVADFRALMGATNPADAKEGSIRKLFATSIDYNAIHGSDSDQTALWERTFFFPGRALL</sequence>
<feature type="binding site" evidence="7">
    <location>
        <position position="104"/>
    </location>
    <ligand>
        <name>ATP</name>
        <dbReference type="ChEBI" id="CHEBI:30616"/>
    </ligand>
</feature>
<keyword evidence="6" id="KW-0067">ATP-binding</keyword>
<dbReference type="EMBL" id="CP029619">
    <property type="protein sequence ID" value="AWN81921.1"/>
    <property type="molecule type" value="Genomic_DNA"/>
</dbReference>
<feature type="binding site" evidence="7">
    <location>
        <position position="11"/>
    </location>
    <ligand>
        <name>ATP</name>
        <dbReference type="ChEBI" id="CHEBI:30616"/>
    </ligand>
</feature>
<dbReference type="GO" id="GO:0006241">
    <property type="term" value="P:CTP biosynthetic process"/>
    <property type="evidence" value="ECO:0007669"/>
    <property type="project" value="InterPro"/>
</dbReference>
<keyword evidence="5 10" id="KW-0418">Kinase</keyword>
<reference evidence="10 11" key="1">
    <citation type="submission" date="2018-05" db="EMBL/GenBank/DDBJ databases">
        <title>Candidatus Cardinium hertigii Genome Assembly.</title>
        <authorList>
            <person name="Showmaker K.C."/>
            <person name="Walden K.O."/>
            <person name="Fields C.J."/>
            <person name="Lambert K.N."/>
            <person name="Hudson M.E."/>
        </authorList>
    </citation>
    <scope>NUCLEOTIDE SEQUENCE [LARGE SCALE GENOMIC DNA]</scope>
    <source>
        <strain evidence="11">cHgTN10</strain>
    </source>
</reference>
<evidence type="ECO:0000313" key="10">
    <source>
        <dbReference type="EMBL" id="AWN81921.1"/>
    </source>
</evidence>
<dbReference type="GO" id="GO:0006228">
    <property type="term" value="P:UTP biosynthetic process"/>
    <property type="evidence" value="ECO:0007669"/>
    <property type="project" value="InterPro"/>
</dbReference>
<dbReference type="GO" id="GO:0005524">
    <property type="term" value="F:ATP binding"/>
    <property type="evidence" value="ECO:0007669"/>
    <property type="project" value="UniProtKB-KW"/>
</dbReference>